<evidence type="ECO:0000313" key="5">
    <source>
        <dbReference type="EMBL" id="MEZ0165945.1"/>
    </source>
</evidence>
<dbReference type="RefSeq" id="WP_370442169.1">
    <property type="nucleotide sequence ID" value="NZ_JBGFTU010000016.1"/>
</dbReference>
<keyword evidence="6" id="KW-1185">Reference proteome</keyword>
<name>A0ABV4H2Z0_9ACTN</name>
<dbReference type="InterPro" id="IPR046335">
    <property type="entry name" value="LacI/GalR-like_sensor"/>
</dbReference>
<dbReference type="InterPro" id="IPR000843">
    <property type="entry name" value="HTH_LacI"/>
</dbReference>
<dbReference type="CDD" id="cd06267">
    <property type="entry name" value="PBP1_LacI_sugar_binding-like"/>
    <property type="match status" value="1"/>
</dbReference>
<dbReference type="InterPro" id="IPR028082">
    <property type="entry name" value="Peripla_BP_I"/>
</dbReference>
<reference evidence="5 6" key="1">
    <citation type="submission" date="2024-07" db="EMBL/GenBank/DDBJ databases">
        <authorList>
            <person name="Thanompreechachai J."/>
            <person name="Duangmal K."/>
        </authorList>
    </citation>
    <scope>NUCLEOTIDE SEQUENCE [LARGE SCALE GENOMIC DNA]</scope>
    <source>
        <strain evidence="5 6">LSe6-4</strain>
    </source>
</reference>
<feature type="domain" description="HTH lacI-type" evidence="4">
    <location>
        <begin position="25"/>
        <end position="79"/>
    </location>
</feature>
<dbReference type="SUPFAM" id="SSF53822">
    <property type="entry name" value="Periplasmic binding protein-like I"/>
    <property type="match status" value="1"/>
</dbReference>
<keyword evidence="1" id="KW-0805">Transcription regulation</keyword>
<evidence type="ECO:0000313" key="6">
    <source>
        <dbReference type="Proteomes" id="UP001565927"/>
    </source>
</evidence>
<dbReference type="SMART" id="SM00354">
    <property type="entry name" value="HTH_LACI"/>
    <property type="match status" value="1"/>
</dbReference>
<dbReference type="GO" id="GO:0003677">
    <property type="term" value="F:DNA binding"/>
    <property type="evidence" value="ECO:0007669"/>
    <property type="project" value="UniProtKB-KW"/>
</dbReference>
<keyword evidence="3" id="KW-0804">Transcription</keyword>
<dbReference type="PANTHER" id="PTHR30146">
    <property type="entry name" value="LACI-RELATED TRANSCRIPTIONAL REPRESSOR"/>
    <property type="match status" value="1"/>
</dbReference>
<proteinExistence type="predicted"/>
<sequence>MTTEEDERVRGRVDDRGRRARRTAATIEDVAAAAGVSRQTVTRAMNDMEGISAATKARVLAAAKELNYRPSRFGRGLARATRDTLGLVVSDLANPYYPEFAAATVRYAGQLGWNVVLVDTVHATDHRRLLVDFASQVDAVLGYLGPSELWVDALAGMTVVTVGPAPDELAAGAAGVHVVRLDPRAALREAAAHLARVGTRTAVVLDGDHPGRTNERGRLIASSLQDAGIAVEVLAAGGQDVGAARAVTLHLLERGLPDAVFAWNDILAVGALATLVERGVSMPGDVRLVGIDGLSLGTFVTPQLTTLAVDMHEVARQAVDLAVGALKDAGGAAQSQTRRVEHVFTPRGTA</sequence>
<dbReference type="Proteomes" id="UP001565927">
    <property type="component" value="Unassembled WGS sequence"/>
</dbReference>
<dbReference type="Pfam" id="PF00356">
    <property type="entry name" value="LacI"/>
    <property type="match status" value="1"/>
</dbReference>
<dbReference type="SUPFAM" id="SSF47413">
    <property type="entry name" value="lambda repressor-like DNA-binding domains"/>
    <property type="match status" value="1"/>
</dbReference>
<dbReference type="EMBL" id="JBGFTU010000016">
    <property type="protein sequence ID" value="MEZ0165945.1"/>
    <property type="molecule type" value="Genomic_DNA"/>
</dbReference>
<dbReference type="InterPro" id="IPR010982">
    <property type="entry name" value="Lambda_DNA-bd_dom_sf"/>
</dbReference>
<keyword evidence="2 5" id="KW-0238">DNA-binding</keyword>
<gene>
    <name evidence="5" type="ORF">AB2L27_14390</name>
</gene>
<dbReference type="PROSITE" id="PS00356">
    <property type="entry name" value="HTH_LACI_1"/>
    <property type="match status" value="1"/>
</dbReference>
<protein>
    <submittedName>
        <fullName evidence="5">LacI family DNA-binding transcriptional regulator</fullName>
    </submittedName>
</protein>
<organism evidence="5 6">
    <name type="scientific">Kineococcus halophytocola</name>
    <dbReference type="NCBI Taxonomy" id="3234027"/>
    <lineage>
        <taxon>Bacteria</taxon>
        <taxon>Bacillati</taxon>
        <taxon>Actinomycetota</taxon>
        <taxon>Actinomycetes</taxon>
        <taxon>Kineosporiales</taxon>
        <taxon>Kineosporiaceae</taxon>
        <taxon>Kineococcus</taxon>
    </lineage>
</organism>
<evidence type="ECO:0000259" key="4">
    <source>
        <dbReference type="PROSITE" id="PS50932"/>
    </source>
</evidence>
<dbReference type="Pfam" id="PF13377">
    <property type="entry name" value="Peripla_BP_3"/>
    <property type="match status" value="1"/>
</dbReference>
<dbReference type="Gene3D" id="1.10.260.40">
    <property type="entry name" value="lambda repressor-like DNA-binding domains"/>
    <property type="match status" value="1"/>
</dbReference>
<evidence type="ECO:0000256" key="1">
    <source>
        <dbReference type="ARBA" id="ARBA00023015"/>
    </source>
</evidence>
<dbReference type="Gene3D" id="3.40.50.2300">
    <property type="match status" value="2"/>
</dbReference>
<evidence type="ECO:0000256" key="3">
    <source>
        <dbReference type="ARBA" id="ARBA00023163"/>
    </source>
</evidence>
<dbReference type="PANTHER" id="PTHR30146:SF109">
    <property type="entry name" value="HTH-TYPE TRANSCRIPTIONAL REGULATOR GALS"/>
    <property type="match status" value="1"/>
</dbReference>
<accession>A0ABV4H2Z0</accession>
<comment type="caution">
    <text evidence="5">The sequence shown here is derived from an EMBL/GenBank/DDBJ whole genome shotgun (WGS) entry which is preliminary data.</text>
</comment>
<dbReference type="PROSITE" id="PS50932">
    <property type="entry name" value="HTH_LACI_2"/>
    <property type="match status" value="1"/>
</dbReference>
<dbReference type="CDD" id="cd01392">
    <property type="entry name" value="HTH_LacI"/>
    <property type="match status" value="1"/>
</dbReference>
<evidence type="ECO:0000256" key="2">
    <source>
        <dbReference type="ARBA" id="ARBA00023125"/>
    </source>
</evidence>